<sequence>MKPFSLLILWALSFILYPIKSSAQPSADAFEEKPSWEEHFNGKGYPSESDWTVSETYTKEHLAHYVKNPHNVYVKRGKLHLVLRKNFTGTNSYTSGRIISKRTFSCGKLEFRAKCPVSKGVWNAIWLRDASKEKCHGEIDIVEQIGCWGKGKYQLNFHLWGEFGGKTSNHQQNQRYAKIDVSDYHVYTLEWYKDCFVALVDGKEVCRFSKEEIKEWPFAHEYHLIIALAYGGNWAGACGTDDDALPQTLQVDWIKYYEFKK</sequence>
<comment type="similarity">
    <text evidence="1">Belongs to the glycosyl hydrolase 16 family.</text>
</comment>
<dbReference type="CDD" id="cd08023">
    <property type="entry name" value="GH16_laminarinase_like"/>
    <property type="match status" value="1"/>
</dbReference>
<dbReference type="PROSITE" id="PS51762">
    <property type="entry name" value="GH16_2"/>
    <property type="match status" value="1"/>
</dbReference>
<dbReference type="GO" id="GO:0016787">
    <property type="term" value="F:hydrolase activity"/>
    <property type="evidence" value="ECO:0007669"/>
    <property type="project" value="UniProtKB-KW"/>
</dbReference>
<evidence type="ECO:0000259" key="3">
    <source>
        <dbReference type="PROSITE" id="PS51762"/>
    </source>
</evidence>
<comment type="caution">
    <text evidence="4">The sequence shown here is derived from an EMBL/GenBank/DDBJ whole genome shotgun (WGS) entry which is preliminary data.</text>
</comment>
<dbReference type="EMBL" id="JAUEII010000096">
    <property type="protein sequence ID" value="MDN0051273.1"/>
    <property type="molecule type" value="Genomic_DNA"/>
</dbReference>
<feature type="domain" description="GH16" evidence="3">
    <location>
        <begin position="8"/>
        <end position="261"/>
    </location>
</feature>
<name>A0ABT7XBN2_9BACE</name>
<protein>
    <submittedName>
        <fullName evidence="4">Glycoside hydrolase family 16 protein</fullName>
    </submittedName>
</protein>
<dbReference type="InterPro" id="IPR013320">
    <property type="entry name" value="ConA-like_dom_sf"/>
</dbReference>
<dbReference type="PANTHER" id="PTHR10963">
    <property type="entry name" value="GLYCOSYL HYDROLASE-RELATED"/>
    <property type="match status" value="1"/>
</dbReference>
<dbReference type="Proteomes" id="UP001167871">
    <property type="component" value="Unassembled WGS sequence"/>
</dbReference>
<reference evidence="4" key="1">
    <citation type="submission" date="2023-06" db="EMBL/GenBank/DDBJ databases">
        <authorList>
            <person name="Zeman M."/>
            <person name="Kubasova T."/>
            <person name="Jahodarova E."/>
            <person name="Nykrynova M."/>
            <person name="Rychlik I."/>
        </authorList>
    </citation>
    <scope>NUCLEOTIDE SEQUENCE</scope>
    <source>
        <strain evidence="4">84_SSukc20</strain>
    </source>
</reference>
<organism evidence="4 5">
    <name type="scientific">Bacteroides gallinaceum</name>
    <dbReference type="NCBI Taxonomy" id="1462571"/>
    <lineage>
        <taxon>Bacteria</taxon>
        <taxon>Pseudomonadati</taxon>
        <taxon>Bacteroidota</taxon>
        <taxon>Bacteroidia</taxon>
        <taxon>Bacteroidales</taxon>
        <taxon>Bacteroidaceae</taxon>
        <taxon>Bacteroides</taxon>
    </lineage>
</organism>
<evidence type="ECO:0000313" key="4">
    <source>
        <dbReference type="EMBL" id="MDN0051273.1"/>
    </source>
</evidence>
<keyword evidence="2" id="KW-0732">Signal</keyword>
<dbReference type="InterPro" id="IPR000757">
    <property type="entry name" value="Beta-glucanase-like"/>
</dbReference>
<dbReference type="RefSeq" id="WP_022040476.1">
    <property type="nucleotide sequence ID" value="NZ_JAUEII010000096.1"/>
</dbReference>
<evidence type="ECO:0000256" key="1">
    <source>
        <dbReference type="ARBA" id="ARBA00006865"/>
    </source>
</evidence>
<accession>A0ABT7XBN2</accession>
<dbReference type="PANTHER" id="PTHR10963:SF55">
    <property type="entry name" value="GLYCOSIDE HYDROLASE FAMILY 16 PROTEIN"/>
    <property type="match status" value="1"/>
</dbReference>
<evidence type="ECO:0000256" key="2">
    <source>
        <dbReference type="SAM" id="SignalP"/>
    </source>
</evidence>
<reference evidence="4" key="2">
    <citation type="submission" date="2024-05" db="EMBL/GenBank/DDBJ databases">
        <title>Identification and characterization of horizontal gene transfer across gut microbiota members of farm animals based on homology search.</title>
        <authorList>
            <person name="Schwarzerova J."/>
            <person name="Nykrynova M."/>
            <person name="Jureckova K."/>
            <person name="Cejkova D."/>
            <person name="Rychlik I."/>
        </authorList>
    </citation>
    <scope>NUCLEOTIDE SEQUENCE</scope>
    <source>
        <strain evidence="4">84_SSukc20</strain>
    </source>
</reference>
<gene>
    <name evidence="4" type="ORF">QVO10_18215</name>
</gene>
<feature type="signal peptide" evidence="2">
    <location>
        <begin position="1"/>
        <end position="23"/>
    </location>
</feature>
<dbReference type="Gene3D" id="2.60.120.200">
    <property type="match status" value="1"/>
</dbReference>
<keyword evidence="5" id="KW-1185">Reference proteome</keyword>
<evidence type="ECO:0000313" key="5">
    <source>
        <dbReference type="Proteomes" id="UP001167871"/>
    </source>
</evidence>
<dbReference type="InterPro" id="IPR050546">
    <property type="entry name" value="Glycosyl_Hydrlase_16"/>
</dbReference>
<dbReference type="SUPFAM" id="SSF49899">
    <property type="entry name" value="Concanavalin A-like lectins/glucanases"/>
    <property type="match status" value="1"/>
</dbReference>
<feature type="chain" id="PRO_5045211219" evidence="2">
    <location>
        <begin position="24"/>
        <end position="261"/>
    </location>
</feature>
<keyword evidence="4" id="KW-0378">Hydrolase</keyword>
<proteinExistence type="inferred from homology"/>
<dbReference type="Pfam" id="PF00722">
    <property type="entry name" value="Glyco_hydro_16"/>
    <property type="match status" value="1"/>
</dbReference>